<protein>
    <submittedName>
        <fullName evidence="1">Uncharacterized protein</fullName>
    </submittedName>
</protein>
<evidence type="ECO:0000313" key="1">
    <source>
        <dbReference type="EMBL" id="PIY68901.1"/>
    </source>
</evidence>
<reference evidence="2" key="1">
    <citation type="submission" date="2017-09" db="EMBL/GenBank/DDBJ databases">
        <title>Depth-based differentiation of microbial function through sediment-hosted aquifers and enrichment of novel symbionts in the deep terrestrial subsurface.</title>
        <authorList>
            <person name="Probst A.J."/>
            <person name="Ladd B."/>
            <person name="Jarett J.K."/>
            <person name="Geller-Mcgrath D.E."/>
            <person name="Sieber C.M.K."/>
            <person name="Emerson J.B."/>
            <person name="Anantharaman K."/>
            <person name="Thomas B.C."/>
            <person name="Malmstrom R."/>
            <person name="Stieglmeier M."/>
            <person name="Klingl A."/>
            <person name="Woyke T."/>
            <person name="Ryan C.M."/>
            <person name="Banfield J.F."/>
        </authorList>
    </citation>
    <scope>NUCLEOTIDE SEQUENCE [LARGE SCALE GENOMIC DNA]</scope>
</reference>
<proteinExistence type="predicted"/>
<feature type="non-terminal residue" evidence="1">
    <location>
        <position position="1826"/>
    </location>
</feature>
<dbReference type="Proteomes" id="UP000230108">
    <property type="component" value="Unassembled WGS sequence"/>
</dbReference>
<accession>A0A2M7QCF6</accession>
<comment type="caution">
    <text evidence="1">The sequence shown here is derived from an EMBL/GenBank/DDBJ whole genome shotgun (WGS) entry which is preliminary data.</text>
</comment>
<name>A0A2M7QCF6_9BACT</name>
<organism evidence="1 2">
    <name type="scientific">Candidatus Roizmanbacteria bacterium CG_4_10_14_0_8_um_filter_39_9</name>
    <dbReference type="NCBI Taxonomy" id="1974829"/>
    <lineage>
        <taxon>Bacteria</taxon>
        <taxon>Candidatus Roizmaniibacteriota</taxon>
    </lineage>
</organism>
<dbReference type="EMBL" id="PFLF01000074">
    <property type="protein sequence ID" value="PIY68901.1"/>
    <property type="molecule type" value="Genomic_DNA"/>
</dbReference>
<gene>
    <name evidence="1" type="ORF">COY90_03480</name>
</gene>
<evidence type="ECO:0000313" key="2">
    <source>
        <dbReference type="Proteomes" id="UP000230108"/>
    </source>
</evidence>
<sequence length="1826" mass="201391">MASKPDQIITSLGEARKRHPVLTTFSSLPLRHIAGHVLGTRYQHPSLVKNAMNWASAQRVPILDPNGLWDAIIERVTNSDTGAGREFDKARFVAERLQERMIPELGPAYENANDVVPFLVSAQQRLLDALQAHSDDPDMRQMLANMYRLVQESPSLAEAWSEERYQHARYMVDPDKPDATFVNLPNRCIDKMGYGVTGSDGAHSLRFLNGKSVFAAQFTSFATDPRVTGMDAKSRATLYDMCQEAAQRGLESPSGDNMTIDINKHVLPALKALAPAQYTVQALRDGSVKKVAEIAVRDAGTSRQLFDASIDGSKQMWENWTTALENLKTGVGTQADEAIKEVEHQILEGVGQIAKRELPIQAAFIQEGLTAIRNIITNKKSTDAASIEAVSLYDKMHEVLQQGWGYLRRDVQLVNNESMISTLKTYAELLGNPTFGLNGDQRFTIRRYLQNELTALAEMVNDINPEFSHNFFSAIQQLKPIIQAQGDVDARAFGIGIYSGLTKELTHASQGMVDIICVEPVAADLKSAAQLSMDAYEKENNSKADYNPSLKEYAGYQAKQALLRAPTRGTVQPMVDSLTNKIFGFGTEGQAVAEADLSVLKSLETALMKRANDLGAQVRFADALEAQLLDQLASSQNPKIREILNGVISPAGMGIGNTRVLQELDDIRTKDSFYLWDLASRMTDRRIASDSPVSAVEYLNGQLNRLTTRVGARDAQAQTQFYQNAQILKTAVHGTKEPMMRDVVISAYTKIVNVLTEAHITMVDNIFNTAPPDEATLQVVAYEAIGAYRTRAGQSATEEEVQHIGFKARLAHMRSFADGVINPIVASFTDEIYGLGTEHNAVATAESALLARINAEVMRRKNVLGPQSRFVDAIEARLLDELAKSQNIGILEVLNAIIPAEPTDGKEVYQHLDDMRMVNGYFFRDLASRMTDRRIASDSPVSAASYLNGQIGRLTTRMKARDAGTQYSAGMSSSQILTEMARTKNATYQGELAEFFTKIQDALPLLGEQRVTLGTQTFHREYTRLFDEAMNAIKAKNFPSEEEKNEAILQAKEDAGNKAGATAWGSLWTDYYKARSSAIYGQGKAGDITKALKDQIDRVTLLMGGRNSNESLAYLRQAWTGALQARLKSGDQDERQQLFYIALELLSTSTIAEALAKREEKGYAKMTRTLGRETNAFIAMLIANPNLNEIATIETRYFGPGKDTKSLPFYVKTLGLIRWTLLQREQQEGSITGAPLTAAQLEKFGLMSLASIEQSLNTMANGNPSAFMELFLYFLMVSPWSTSNFAPLSIHLKGERKGTVAVRSAVDQVQRELTQKMAAEDPSRKPSAIDLFYAALNAGADAPEFPQARVPFGGAVNNMLELAVTYPALNRSIPEDVWRSWFDHARMITKPPGVAHVLEPSKDPAVQAQQIKITTRLYEIVEAMVKDERFNYGSAPVGWSGTTKQEEIALLRRGILAKRTTNPNVELSEKEAEASVGWGDITKLTEADTLALAGYDERLKLVNKTAAALVYMGRTLGMRDHEAEYVKAPLRARFMSLLADIQFDAMQSQMAVQEGGSTGVDAQKMQGNFAPELHLAAQEILSRCMYEYPPEVIKAFFEDIASRAGHDPGMSKIVENNNWQILVTLLAAIPEGMRNDTFSTQADLAAGFRTNVGPAAAEVSLELLEKWPGLAGPYDRGSILGTLLKKEDLDAVHPGQGEIGRQSDMEDISTALPPQAIRVVSHYGTRPDPNKNEHVKDTETMPGDQRANLVETIKALGTEDLMERALQTRELRPPRDVEKYLKAAQLIAQATRRTVGNLLHDYLETIAVVNGEIGLNVKVDAEGRLI</sequence>